<name>A0ABQ0LTG1_MYCCL</name>
<feature type="region of interest" description="Disordered" evidence="1">
    <location>
        <begin position="339"/>
        <end position="379"/>
    </location>
</feature>
<reference evidence="2" key="1">
    <citation type="submission" date="2014-09" db="EMBL/GenBank/DDBJ databases">
        <title>Genome sequence of the luminous mushroom Mycena chlorophos for searching fungal bioluminescence genes.</title>
        <authorList>
            <person name="Tanaka Y."/>
            <person name="Kasuga D."/>
            <person name="Oba Y."/>
            <person name="Hase S."/>
            <person name="Sato K."/>
            <person name="Oba Y."/>
            <person name="Sakakibara Y."/>
        </authorList>
    </citation>
    <scope>NUCLEOTIDE SEQUENCE</scope>
</reference>
<gene>
    <name evidence="2" type="ORF">MCHLO_11148</name>
</gene>
<evidence type="ECO:0000313" key="3">
    <source>
        <dbReference type="Proteomes" id="UP000815677"/>
    </source>
</evidence>
<feature type="region of interest" description="Disordered" evidence="1">
    <location>
        <begin position="42"/>
        <end position="61"/>
    </location>
</feature>
<evidence type="ECO:0000256" key="1">
    <source>
        <dbReference type="SAM" id="MobiDB-lite"/>
    </source>
</evidence>
<dbReference type="Proteomes" id="UP000815677">
    <property type="component" value="Unassembled WGS sequence"/>
</dbReference>
<organism evidence="2 3">
    <name type="scientific">Mycena chlorophos</name>
    <name type="common">Agaric fungus</name>
    <name type="synonym">Agaricus chlorophos</name>
    <dbReference type="NCBI Taxonomy" id="658473"/>
    <lineage>
        <taxon>Eukaryota</taxon>
        <taxon>Fungi</taxon>
        <taxon>Dikarya</taxon>
        <taxon>Basidiomycota</taxon>
        <taxon>Agaricomycotina</taxon>
        <taxon>Agaricomycetes</taxon>
        <taxon>Agaricomycetidae</taxon>
        <taxon>Agaricales</taxon>
        <taxon>Marasmiineae</taxon>
        <taxon>Mycenaceae</taxon>
        <taxon>Mycena</taxon>
    </lineage>
</organism>
<protein>
    <recommendedName>
        <fullName evidence="4">GATA-type domain-containing protein</fullName>
    </recommendedName>
</protein>
<dbReference type="SUPFAM" id="SSF57716">
    <property type="entry name" value="Glucocorticoid receptor-like (DNA-binding domain)"/>
    <property type="match status" value="1"/>
</dbReference>
<accession>A0ABQ0LTG1</accession>
<dbReference type="InterPro" id="IPR013088">
    <property type="entry name" value="Znf_NHR/GATA"/>
</dbReference>
<evidence type="ECO:0008006" key="4">
    <source>
        <dbReference type="Google" id="ProtNLM"/>
    </source>
</evidence>
<dbReference type="Gene3D" id="3.30.50.10">
    <property type="entry name" value="Erythroid Transcription Factor GATA-1, subunit A"/>
    <property type="match status" value="1"/>
</dbReference>
<feature type="compositionally biased region" description="Basic and acidic residues" evidence="1">
    <location>
        <begin position="266"/>
        <end position="276"/>
    </location>
</feature>
<sequence length="439" mass="48179">MPFRSSKHEEQLLWRASSNTGNEQVPVGHIRTHPLGSRHLGVVGHSHQPSRPRGTMPPIPNPNPNHILDVNGGPDDVVDWPSTQQTRQPDTHVKLVPLPPSLSSALARRELGNGGPPSFDGLHLGAAQAFLRNAVAAREYWVPQHVSQAPMFPDGARPYPVAGSGFGDVLPTHDPRWRPCLRSFPLVNGVAPNMALIDDVRVPDGNEMVPSDSRLAPTIARGHAPAQLTDEDWAPFCAMWLATAHLYAHVEVALDVSVHPQFRSKQEYEPEDDHATTNEFPEGSSRDHEYSHTGVDVTFSGNMVGDEHVLNAAAMGHMAPAFFANALGLEFSVHVPPPQSVAHAHAHPQPRRQRPHPRPSVGGPARDHSHAAECPSCGRVPTDADLGEWRMGIVSREMVCNACGQYERRTGRVRPRELEKMRRRGNGLRVYKPVKIGLK</sequence>
<feature type="compositionally biased region" description="Basic residues" evidence="1">
    <location>
        <begin position="344"/>
        <end position="357"/>
    </location>
</feature>
<dbReference type="EMBL" id="DF848599">
    <property type="protein sequence ID" value="GAT54282.1"/>
    <property type="molecule type" value="Genomic_DNA"/>
</dbReference>
<proteinExistence type="predicted"/>
<feature type="region of interest" description="Disordered" evidence="1">
    <location>
        <begin position="266"/>
        <end position="293"/>
    </location>
</feature>
<evidence type="ECO:0000313" key="2">
    <source>
        <dbReference type="EMBL" id="GAT54282.1"/>
    </source>
</evidence>
<keyword evidence="3" id="KW-1185">Reference proteome</keyword>